<evidence type="ECO:0000256" key="5">
    <source>
        <dbReference type="HAMAP-Rule" id="MF_01637"/>
    </source>
</evidence>
<feature type="domain" description="Core" evidence="7">
    <location>
        <begin position="3"/>
        <end position="102"/>
    </location>
</feature>
<gene>
    <name evidence="5" type="primary">nfuA</name>
    <name evidence="8" type="ORF">H9850_04085</name>
</gene>
<evidence type="ECO:0000256" key="4">
    <source>
        <dbReference type="ARBA" id="ARBA00023014"/>
    </source>
</evidence>
<protein>
    <recommendedName>
        <fullName evidence="5">Fe/S biogenesis protein NfuA</fullName>
    </recommendedName>
</protein>
<proteinExistence type="inferred from homology"/>
<evidence type="ECO:0000256" key="2">
    <source>
        <dbReference type="ARBA" id="ARBA00022723"/>
    </source>
</evidence>
<name>A0A9D2B0H5_9GAMM</name>
<feature type="domain" description="NIF system FeS cluster assembly NifU C-terminal" evidence="6">
    <location>
        <begin position="116"/>
        <end position="178"/>
    </location>
</feature>
<dbReference type="Pfam" id="PF01521">
    <property type="entry name" value="Fe-S_biosyn"/>
    <property type="match status" value="1"/>
</dbReference>
<dbReference type="Gene3D" id="2.60.300.12">
    <property type="entry name" value="HesB-like domain"/>
    <property type="match status" value="1"/>
</dbReference>
<dbReference type="AlphaFoldDB" id="A0A9D2B0H5"/>
<dbReference type="GO" id="GO:0051604">
    <property type="term" value="P:protein maturation"/>
    <property type="evidence" value="ECO:0007669"/>
    <property type="project" value="UniProtKB-UniRule"/>
</dbReference>
<dbReference type="InterPro" id="IPR000361">
    <property type="entry name" value="ATAP_core_dom"/>
</dbReference>
<feature type="binding site" evidence="5">
    <location>
        <position position="153"/>
    </location>
    <ligand>
        <name>[4Fe-4S] cluster</name>
        <dbReference type="ChEBI" id="CHEBI:49883"/>
    </ligand>
</feature>
<dbReference type="Pfam" id="PF01106">
    <property type="entry name" value="NifU"/>
    <property type="match status" value="1"/>
</dbReference>
<comment type="cofactor">
    <cofactor evidence="5">
        <name>[4Fe-4S] cluster</name>
        <dbReference type="ChEBI" id="CHEBI:49883"/>
    </cofactor>
    <text evidence="5">Binds 1 [4Fe-4S] cluster per subunit. The cluster is presumably bound at the interface of two monomers.</text>
</comment>
<evidence type="ECO:0000259" key="7">
    <source>
        <dbReference type="Pfam" id="PF01521"/>
    </source>
</evidence>
<evidence type="ECO:0000313" key="9">
    <source>
        <dbReference type="Proteomes" id="UP000886829"/>
    </source>
</evidence>
<comment type="subunit">
    <text evidence="5">Homodimer.</text>
</comment>
<reference evidence="8" key="1">
    <citation type="journal article" date="2021" name="PeerJ">
        <title>Extensive microbial diversity within the chicken gut microbiome revealed by metagenomics and culture.</title>
        <authorList>
            <person name="Gilroy R."/>
            <person name="Ravi A."/>
            <person name="Getino M."/>
            <person name="Pursley I."/>
            <person name="Horton D.L."/>
            <person name="Alikhan N.F."/>
            <person name="Baker D."/>
            <person name="Gharbi K."/>
            <person name="Hall N."/>
            <person name="Watson M."/>
            <person name="Adriaenssens E.M."/>
            <person name="Foster-Nyarko E."/>
            <person name="Jarju S."/>
            <person name="Secka A."/>
            <person name="Antonio M."/>
            <person name="Oren A."/>
            <person name="Chaudhuri R.R."/>
            <person name="La Ragione R."/>
            <person name="Hildebrand F."/>
            <person name="Pallen M.J."/>
        </authorList>
    </citation>
    <scope>NUCLEOTIDE SEQUENCE</scope>
    <source>
        <strain evidence="8">USASDec5-558</strain>
    </source>
</reference>
<dbReference type="InterPro" id="IPR035903">
    <property type="entry name" value="HesB-like_dom_sf"/>
</dbReference>
<dbReference type="GO" id="GO:0005506">
    <property type="term" value="F:iron ion binding"/>
    <property type="evidence" value="ECO:0007669"/>
    <property type="project" value="InterPro"/>
</dbReference>
<sequence>MSKISVSQAAQDYLRTIIEKQKMPGLAIRLSVTNPGTPGVETGILYCPREYITTNDLHFKMDGFEIVVDLNVADLLDEASLDMDKDDSGEDVLTFHAPNLKRKFVGEDASLKDQIAYFIERFVSPSLAGHGGAVRLVNVTDDGIVQVEFSGGCNGCSLASATLHEGIEQQLKAAFQDQIKGVEDVTQHVVSDSTYATH</sequence>
<dbReference type="InterPro" id="IPR017726">
    <property type="entry name" value="Fe/S_biogenesis_protein_NfuA"/>
</dbReference>
<comment type="similarity">
    <text evidence="5">Belongs to the NfuA family.</text>
</comment>
<dbReference type="InterPro" id="IPR034904">
    <property type="entry name" value="FSCA_dom_sf"/>
</dbReference>
<evidence type="ECO:0000313" key="8">
    <source>
        <dbReference type="EMBL" id="HIX56635.1"/>
    </source>
</evidence>
<evidence type="ECO:0000256" key="1">
    <source>
        <dbReference type="ARBA" id="ARBA00022485"/>
    </source>
</evidence>
<dbReference type="InterPro" id="IPR001075">
    <property type="entry name" value="NIF_FeS_clus_asmbl_NifU_C"/>
</dbReference>
<keyword evidence="1 5" id="KW-0004">4Fe-4S</keyword>
<evidence type="ECO:0000259" key="6">
    <source>
        <dbReference type="Pfam" id="PF01106"/>
    </source>
</evidence>
<dbReference type="GO" id="GO:0051539">
    <property type="term" value="F:4 iron, 4 sulfur cluster binding"/>
    <property type="evidence" value="ECO:0007669"/>
    <property type="project" value="UniProtKB-UniRule"/>
</dbReference>
<evidence type="ECO:0000256" key="3">
    <source>
        <dbReference type="ARBA" id="ARBA00023004"/>
    </source>
</evidence>
<dbReference type="SUPFAM" id="SSF89360">
    <property type="entry name" value="HesB-like domain"/>
    <property type="match status" value="1"/>
</dbReference>
<feature type="binding site" evidence="5">
    <location>
        <position position="156"/>
    </location>
    <ligand>
        <name>[4Fe-4S] cluster</name>
        <dbReference type="ChEBI" id="CHEBI:49883"/>
    </ligand>
</feature>
<dbReference type="Gene3D" id="3.30.300.130">
    <property type="entry name" value="Fe-S cluster assembly (FSCA)"/>
    <property type="match status" value="1"/>
</dbReference>
<dbReference type="GO" id="GO:0016226">
    <property type="term" value="P:iron-sulfur cluster assembly"/>
    <property type="evidence" value="ECO:0007669"/>
    <property type="project" value="UniProtKB-UniRule"/>
</dbReference>
<organism evidence="8 9">
    <name type="scientific">Candidatus Anaerobiospirillum pullistercoris</name>
    <dbReference type="NCBI Taxonomy" id="2838452"/>
    <lineage>
        <taxon>Bacteria</taxon>
        <taxon>Pseudomonadati</taxon>
        <taxon>Pseudomonadota</taxon>
        <taxon>Gammaproteobacteria</taxon>
        <taxon>Aeromonadales</taxon>
        <taxon>Succinivibrionaceae</taxon>
        <taxon>Anaerobiospirillum</taxon>
    </lineage>
</organism>
<dbReference type="HAMAP" id="MF_01637">
    <property type="entry name" value="Fe_S_biogen_NfuA"/>
    <property type="match status" value="1"/>
</dbReference>
<dbReference type="PANTHER" id="PTHR11178:SF51">
    <property type="entry name" value="FE_S BIOGENESIS PROTEIN NFUA"/>
    <property type="match status" value="1"/>
</dbReference>
<comment type="function">
    <text evidence="5">Involved in iron-sulfur cluster biogenesis. Binds a 4Fe-4S cluster, can transfer this cluster to apoproteins, and thereby intervenes in the maturation of Fe/S proteins. Could also act as a scaffold/chaperone for damaged Fe/S proteins.</text>
</comment>
<dbReference type="Proteomes" id="UP000886829">
    <property type="component" value="Unassembled WGS sequence"/>
</dbReference>
<accession>A0A9D2B0H5</accession>
<comment type="caution">
    <text evidence="8">The sequence shown here is derived from an EMBL/GenBank/DDBJ whole genome shotgun (WGS) entry which is preliminary data.</text>
</comment>
<dbReference type="PANTHER" id="PTHR11178">
    <property type="entry name" value="IRON-SULFUR CLUSTER SCAFFOLD PROTEIN NFU-RELATED"/>
    <property type="match status" value="1"/>
</dbReference>
<reference evidence="8" key="2">
    <citation type="submission" date="2021-04" db="EMBL/GenBank/DDBJ databases">
        <authorList>
            <person name="Gilroy R."/>
        </authorList>
    </citation>
    <scope>NUCLEOTIDE SEQUENCE</scope>
    <source>
        <strain evidence="8">USASDec5-558</strain>
    </source>
</reference>
<keyword evidence="4 5" id="KW-0411">Iron-sulfur</keyword>
<keyword evidence="3 5" id="KW-0408">Iron</keyword>
<keyword evidence="2 5" id="KW-0479">Metal-binding</keyword>
<dbReference type="EMBL" id="DXEV01000082">
    <property type="protein sequence ID" value="HIX56635.1"/>
    <property type="molecule type" value="Genomic_DNA"/>
</dbReference>
<dbReference type="SUPFAM" id="SSF117916">
    <property type="entry name" value="Fe-S cluster assembly (FSCA) domain-like"/>
    <property type="match status" value="1"/>
</dbReference>